<dbReference type="AlphaFoldDB" id="A6WY17"/>
<keyword evidence="2" id="KW-1185">Reference proteome</keyword>
<evidence type="ECO:0000313" key="1">
    <source>
        <dbReference type="EMBL" id="ABS13871.1"/>
    </source>
</evidence>
<dbReference type="HOGENOM" id="CLU_073012_0_0_5"/>
<dbReference type="RefSeq" id="WP_012091294.1">
    <property type="nucleotide sequence ID" value="NC_009667.1"/>
</dbReference>
<dbReference type="KEGG" id="oan:Oant_1152"/>
<organism evidence="1 2">
    <name type="scientific">Brucella anthropi (strain ATCC 49188 / DSM 6882 / CCUG 24695 / JCM 21032 / LMG 3331 / NBRC 15819 / NCTC 12168 / Alc 37)</name>
    <name type="common">Ochrobactrum anthropi</name>
    <dbReference type="NCBI Taxonomy" id="439375"/>
    <lineage>
        <taxon>Bacteria</taxon>
        <taxon>Pseudomonadati</taxon>
        <taxon>Pseudomonadota</taxon>
        <taxon>Alphaproteobacteria</taxon>
        <taxon>Hyphomicrobiales</taxon>
        <taxon>Brucellaceae</taxon>
        <taxon>Brucella/Ochrobactrum group</taxon>
        <taxon>Brucella</taxon>
    </lineage>
</organism>
<sequence>MPISHHPSFNRPKASTPLWRYTDLSKFVDLITSRQLWLTNAEILSSDDPYEGWPGPIRFPHRLWKKLEDVPEPLRRQIIDIYGRGEGNTEDSAFASWVMLEEQSCMYTQFGRRNYYMNCWHAALHESIAMWKIYASPGAGVAIVSNGARLESALAMTSQVLNLGAVRYEDPNVLQIGASNSFDTLMVKRVSYSYEQEVRLVYWDTEDMHNPLPEFSWNKETMRFDNIVEDNRPINPGVSLKCDIDTLIERVLISPFAPSWYREMIDRLKKQLGFEFPVFSSNLLATPPLVP</sequence>
<protein>
    <recommendedName>
        <fullName evidence="3">DUF2971 domain-containing protein</fullName>
    </recommendedName>
</protein>
<name>A6WY17_BRUA4</name>
<dbReference type="Proteomes" id="UP000002301">
    <property type="component" value="Chromosome 1"/>
</dbReference>
<reference evidence="1 2" key="1">
    <citation type="journal article" date="2011" name="J. Bacteriol.">
        <title>Genome of Ochrobactrum anthropi ATCC 49188 T, a versatile opportunistic pathogen and symbiont of several eukaryotic hosts.</title>
        <authorList>
            <person name="Chain P.S."/>
            <person name="Lang D.M."/>
            <person name="Comerci D.J."/>
            <person name="Malfatti S.A."/>
            <person name="Vergez L.M."/>
            <person name="Shin M."/>
            <person name="Ugalde R.A."/>
            <person name="Garcia E."/>
            <person name="Tolmasky M.E."/>
        </authorList>
    </citation>
    <scope>NUCLEOTIDE SEQUENCE [LARGE SCALE GENOMIC DNA]</scope>
    <source>
        <strain evidence="2">ATCC 49188 / DSM 6882 / CCUG 24695 / JCM 21032 / LMG 3331 / NBRC 15819 / NCTC 12168 / Alc 37</strain>
    </source>
</reference>
<accession>A6WY17</accession>
<gene>
    <name evidence="1" type="ordered locus">Oant_1152</name>
</gene>
<evidence type="ECO:0008006" key="3">
    <source>
        <dbReference type="Google" id="ProtNLM"/>
    </source>
</evidence>
<proteinExistence type="predicted"/>
<dbReference type="EMBL" id="CP000758">
    <property type="protein sequence ID" value="ABS13871.1"/>
    <property type="molecule type" value="Genomic_DNA"/>
</dbReference>
<dbReference type="eggNOG" id="ENOG5032S82">
    <property type="taxonomic scope" value="Bacteria"/>
</dbReference>
<evidence type="ECO:0000313" key="2">
    <source>
        <dbReference type="Proteomes" id="UP000002301"/>
    </source>
</evidence>